<accession>A0A7I7K742</accession>
<evidence type="ECO:0000256" key="6">
    <source>
        <dbReference type="PIRSR" id="PIRSR000337-1"/>
    </source>
</evidence>
<dbReference type="InterPro" id="IPR011251">
    <property type="entry name" value="Luciferase-like_dom"/>
</dbReference>
<dbReference type="InterPro" id="IPR051260">
    <property type="entry name" value="Diverse_substr_monoxygenases"/>
</dbReference>
<dbReference type="InterPro" id="IPR016215">
    <property type="entry name" value="NTA_MOA"/>
</dbReference>
<evidence type="ECO:0000313" key="8">
    <source>
        <dbReference type="EMBL" id="BBX19837.1"/>
    </source>
</evidence>
<dbReference type="EMBL" id="AP022563">
    <property type="protein sequence ID" value="BBX19837.1"/>
    <property type="molecule type" value="Genomic_DNA"/>
</dbReference>
<evidence type="ECO:0000256" key="1">
    <source>
        <dbReference type="ARBA" id="ARBA00022630"/>
    </source>
</evidence>
<proteinExistence type="inferred from homology"/>
<dbReference type="RefSeq" id="WP_234815190.1">
    <property type="nucleotide sequence ID" value="NZ_AP022563.1"/>
</dbReference>
<dbReference type="GO" id="GO:0016705">
    <property type="term" value="F:oxidoreductase activity, acting on paired donors, with incorporation or reduction of molecular oxygen"/>
    <property type="evidence" value="ECO:0007669"/>
    <property type="project" value="InterPro"/>
</dbReference>
<feature type="domain" description="Luciferase-like" evidence="7">
    <location>
        <begin position="49"/>
        <end position="406"/>
    </location>
</feature>
<reference evidence="8 9" key="1">
    <citation type="journal article" date="2019" name="Emerg. Microbes Infect.">
        <title>Comprehensive subspecies identification of 175 nontuberculous mycobacteria species based on 7547 genomic profiles.</title>
        <authorList>
            <person name="Matsumoto Y."/>
            <person name="Kinjo T."/>
            <person name="Motooka D."/>
            <person name="Nabeya D."/>
            <person name="Jung N."/>
            <person name="Uechi K."/>
            <person name="Horii T."/>
            <person name="Iida T."/>
            <person name="Fujita J."/>
            <person name="Nakamura S."/>
        </authorList>
    </citation>
    <scope>NUCLEOTIDE SEQUENCE [LARGE SCALE GENOMIC DNA]</scope>
    <source>
        <strain evidence="8 9">JCM 6396</strain>
    </source>
</reference>
<dbReference type="PANTHER" id="PTHR30011">
    <property type="entry name" value="ALKANESULFONATE MONOOXYGENASE-RELATED"/>
    <property type="match status" value="1"/>
</dbReference>
<dbReference type="SUPFAM" id="SSF51679">
    <property type="entry name" value="Bacterial luciferase-like"/>
    <property type="match status" value="1"/>
</dbReference>
<organism evidence="8 9">
    <name type="scientific">Mycolicibacterium duvalii</name>
    <dbReference type="NCBI Taxonomy" id="39688"/>
    <lineage>
        <taxon>Bacteria</taxon>
        <taxon>Bacillati</taxon>
        <taxon>Actinomycetota</taxon>
        <taxon>Actinomycetes</taxon>
        <taxon>Mycobacteriales</taxon>
        <taxon>Mycobacteriaceae</taxon>
        <taxon>Mycolicibacterium</taxon>
    </lineage>
</organism>
<gene>
    <name evidence="8" type="ORF">MDUV_46970</name>
</gene>
<dbReference type="Pfam" id="PF00296">
    <property type="entry name" value="Bac_luciferase"/>
    <property type="match status" value="1"/>
</dbReference>
<dbReference type="Gene3D" id="3.20.20.30">
    <property type="entry name" value="Luciferase-like domain"/>
    <property type="match status" value="1"/>
</dbReference>
<keyword evidence="1 6" id="KW-0285">Flavoprotein</keyword>
<keyword evidence="2 6" id="KW-0288">FMN</keyword>
<dbReference type="NCBIfam" id="TIGR03860">
    <property type="entry name" value="FMN_nitrolo"/>
    <property type="match status" value="1"/>
</dbReference>
<evidence type="ECO:0000259" key="7">
    <source>
        <dbReference type="Pfam" id="PF00296"/>
    </source>
</evidence>
<evidence type="ECO:0000256" key="5">
    <source>
        <dbReference type="ARBA" id="ARBA00033748"/>
    </source>
</evidence>
<evidence type="ECO:0000256" key="2">
    <source>
        <dbReference type="ARBA" id="ARBA00022643"/>
    </source>
</evidence>
<keyword evidence="3" id="KW-0560">Oxidoreductase</keyword>
<evidence type="ECO:0000313" key="9">
    <source>
        <dbReference type="Proteomes" id="UP000467006"/>
    </source>
</evidence>
<dbReference type="Proteomes" id="UP000467006">
    <property type="component" value="Chromosome"/>
</dbReference>
<feature type="binding site" evidence="6">
    <location>
        <position position="245"/>
    </location>
    <ligand>
        <name>FMN</name>
        <dbReference type="ChEBI" id="CHEBI:58210"/>
    </ligand>
</feature>
<dbReference type="PIRSF" id="PIRSF000337">
    <property type="entry name" value="NTA_MOA"/>
    <property type="match status" value="1"/>
</dbReference>
<sequence>MRELLCRELQKGFAPMSRRMIFTLLVMNSVGHNFHGAWRHPRACNRDYKTFDLWVDLARKAEAAKIDAFFFTDVLGVAGQYNGSSDVVFEQAMNVPIGDCTMLIPAMASSTENIGFLYTSSVIQQHPFVFARQVSTLDRLTNGRVGWNIVTSANERAFANLGVPGGMSHEDRYAWAEEYVDVAYKLWEGSWDVDAVLDDPTRGIYTDPSKVHDINHVGKRYRVQGYNMMEPSPQRVPVLAQAGGSPAGLDFASRHAELMFLSAFTPEAIAQQVGTVRDLARERGRHAADIRFLQGLMFVVGSTDEEANRKWMELEEWRSQEAQTAYFASLSGMDLGQYDPTTPLVALIDEMPGIQGAFLSLINAWPEGGTPTIQDFLSTMSLPQMVVGSPETIASRLSEFQSAGVDGVQIMNILMPESYDEFFTHVVPVLQDKGLMQTEYQPGTLRQKIFGTESPHISSRHPAFGYRGLFS</sequence>
<dbReference type="GO" id="GO:0004497">
    <property type="term" value="F:monooxygenase activity"/>
    <property type="evidence" value="ECO:0007669"/>
    <property type="project" value="UniProtKB-KW"/>
</dbReference>
<dbReference type="KEGG" id="mdu:MDUV_46970"/>
<evidence type="ECO:0000256" key="3">
    <source>
        <dbReference type="ARBA" id="ARBA00023002"/>
    </source>
</evidence>
<feature type="binding site" evidence="6">
    <location>
        <position position="119"/>
    </location>
    <ligand>
        <name>FMN</name>
        <dbReference type="ChEBI" id="CHEBI:58210"/>
    </ligand>
</feature>
<dbReference type="PANTHER" id="PTHR30011:SF16">
    <property type="entry name" value="C2H2 FINGER DOMAIN TRANSCRIPTION FACTOR (EUROFUNG)-RELATED"/>
    <property type="match status" value="1"/>
</dbReference>
<evidence type="ECO:0000256" key="4">
    <source>
        <dbReference type="ARBA" id="ARBA00023033"/>
    </source>
</evidence>
<feature type="binding site" evidence="6">
    <location>
        <position position="169"/>
    </location>
    <ligand>
        <name>FMN</name>
        <dbReference type="ChEBI" id="CHEBI:58210"/>
    </ligand>
</feature>
<protein>
    <submittedName>
        <fullName evidence="8">Monooxygenase</fullName>
    </submittedName>
</protein>
<feature type="binding site" evidence="6">
    <location>
        <position position="73"/>
    </location>
    <ligand>
        <name>FMN</name>
        <dbReference type="ChEBI" id="CHEBI:58210"/>
    </ligand>
</feature>
<feature type="binding site" evidence="6">
    <location>
        <position position="173"/>
    </location>
    <ligand>
        <name>FMN</name>
        <dbReference type="ChEBI" id="CHEBI:58210"/>
    </ligand>
</feature>
<keyword evidence="9" id="KW-1185">Reference proteome</keyword>
<comment type="similarity">
    <text evidence="5">Belongs to the NtaA/SnaA/DszA monooxygenase family.</text>
</comment>
<dbReference type="AlphaFoldDB" id="A0A7I7K742"/>
<dbReference type="InterPro" id="IPR036661">
    <property type="entry name" value="Luciferase-like_sf"/>
</dbReference>
<name>A0A7I7K742_9MYCO</name>
<keyword evidence="4 8" id="KW-0503">Monooxygenase</keyword>